<keyword evidence="14" id="KW-0175">Coiled coil</keyword>
<evidence type="ECO:0000256" key="8">
    <source>
        <dbReference type="ARBA" id="ARBA00022741"/>
    </source>
</evidence>
<evidence type="ECO:0000256" key="3">
    <source>
        <dbReference type="ARBA" id="ARBA00012438"/>
    </source>
</evidence>
<evidence type="ECO:0000313" key="18">
    <source>
        <dbReference type="Proteomes" id="UP000628984"/>
    </source>
</evidence>
<dbReference type="InterPro" id="IPR029151">
    <property type="entry name" value="Sensor-like_sf"/>
</dbReference>
<keyword evidence="6" id="KW-0808">Transferase</keyword>
<dbReference type="InterPro" id="IPR003594">
    <property type="entry name" value="HATPase_dom"/>
</dbReference>
<evidence type="ECO:0000256" key="2">
    <source>
        <dbReference type="ARBA" id="ARBA00004651"/>
    </source>
</evidence>
<dbReference type="InterPro" id="IPR005467">
    <property type="entry name" value="His_kinase_dom"/>
</dbReference>
<evidence type="ECO:0000256" key="10">
    <source>
        <dbReference type="ARBA" id="ARBA00022840"/>
    </source>
</evidence>
<dbReference type="InterPro" id="IPR036890">
    <property type="entry name" value="HATPase_C_sf"/>
</dbReference>
<keyword evidence="7 15" id="KW-0812">Transmembrane</keyword>
<evidence type="ECO:0000256" key="4">
    <source>
        <dbReference type="ARBA" id="ARBA00022475"/>
    </source>
</evidence>
<comment type="subcellular location">
    <subcellularLocation>
        <location evidence="2">Cell membrane</location>
        <topology evidence="2">Multi-pass membrane protein</topology>
    </subcellularLocation>
</comment>
<dbReference type="SMART" id="SM00388">
    <property type="entry name" value="HisKA"/>
    <property type="match status" value="1"/>
</dbReference>
<dbReference type="InterPro" id="IPR004358">
    <property type="entry name" value="Sig_transdc_His_kin-like_C"/>
</dbReference>
<dbReference type="GO" id="GO:0005524">
    <property type="term" value="F:ATP binding"/>
    <property type="evidence" value="ECO:0007669"/>
    <property type="project" value="UniProtKB-KW"/>
</dbReference>
<dbReference type="EC" id="2.7.13.3" evidence="3"/>
<dbReference type="Pfam" id="PF02518">
    <property type="entry name" value="HATPase_c"/>
    <property type="match status" value="1"/>
</dbReference>
<dbReference type="SUPFAM" id="SSF103190">
    <property type="entry name" value="Sensory domain-like"/>
    <property type="match status" value="1"/>
</dbReference>
<accession>A0A918IQS8</accession>
<feature type="transmembrane region" description="Helical" evidence="15">
    <location>
        <begin position="247"/>
        <end position="269"/>
    </location>
</feature>
<evidence type="ECO:0000256" key="7">
    <source>
        <dbReference type="ARBA" id="ARBA00022692"/>
    </source>
</evidence>
<dbReference type="PRINTS" id="PR00344">
    <property type="entry name" value="BCTRLSENSOR"/>
</dbReference>
<dbReference type="InterPro" id="IPR036097">
    <property type="entry name" value="HisK_dim/P_sf"/>
</dbReference>
<feature type="coiled-coil region" evidence="14">
    <location>
        <begin position="301"/>
        <end position="328"/>
    </location>
</feature>
<name>A0A918IQS8_9RHOB</name>
<dbReference type="PROSITE" id="PS50109">
    <property type="entry name" value="HIS_KIN"/>
    <property type="match status" value="1"/>
</dbReference>
<comment type="caution">
    <text evidence="17">The sequence shown here is derived from an EMBL/GenBank/DDBJ whole genome shotgun (WGS) entry which is preliminary data.</text>
</comment>
<keyword evidence="13 15" id="KW-0472">Membrane</keyword>
<dbReference type="PIRSF" id="PIRSF036431">
    <property type="entry name" value="STHK_DctB"/>
    <property type="match status" value="1"/>
</dbReference>
<reference evidence="17" key="1">
    <citation type="journal article" date="2014" name="Int. J. Syst. Evol. Microbiol.">
        <title>Complete genome sequence of Corynebacterium casei LMG S-19264T (=DSM 44701T), isolated from a smear-ripened cheese.</title>
        <authorList>
            <consortium name="US DOE Joint Genome Institute (JGI-PGF)"/>
            <person name="Walter F."/>
            <person name="Albersmeier A."/>
            <person name="Kalinowski J."/>
            <person name="Ruckert C."/>
        </authorList>
    </citation>
    <scope>NUCLEOTIDE SEQUENCE</scope>
    <source>
        <strain evidence="17">KCTC 23714</strain>
    </source>
</reference>
<dbReference type="Pfam" id="PF02743">
    <property type="entry name" value="dCache_1"/>
    <property type="match status" value="1"/>
</dbReference>
<evidence type="ECO:0000256" key="9">
    <source>
        <dbReference type="ARBA" id="ARBA00022777"/>
    </source>
</evidence>
<dbReference type="GO" id="GO:0005886">
    <property type="term" value="C:plasma membrane"/>
    <property type="evidence" value="ECO:0007669"/>
    <property type="project" value="UniProtKB-SubCell"/>
</dbReference>
<keyword evidence="11 15" id="KW-1133">Transmembrane helix</keyword>
<protein>
    <recommendedName>
        <fullName evidence="3">histidine kinase</fullName>
        <ecNumber evidence="3">2.7.13.3</ecNumber>
    </recommendedName>
</protein>
<dbReference type="InterPro" id="IPR033479">
    <property type="entry name" value="dCache_1"/>
</dbReference>
<dbReference type="SUPFAM" id="SSF47384">
    <property type="entry name" value="Homodimeric domain of signal transducing histidine kinase"/>
    <property type="match status" value="1"/>
</dbReference>
<dbReference type="SUPFAM" id="SSF55874">
    <property type="entry name" value="ATPase domain of HSP90 chaperone/DNA topoisomerase II/histidine kinase"/>
    <property type="match status" value="1"/>
</dbReference>
<keyword evidence="12" id="KW-0902">Two-component regulatory system</keyword>
<feature type="domain" description="Histidine kinase" evidence="16">
    <location>
        <begin position="337"/>
        <end position="548"/>
    </location>
</feature>
<dbReference type="Gene3D" id="1.10.287.130">
    <property type="match status" value="1"/>
</dbReference>
<evidence type="ECO:0000256" key="12">
    <source>
        <dbReference type="ARBA" id="ARBA00023012"/>
    </source>
</evidence>
<keyword evidence="5" id="KW-0597">Phosphoprotein</keyword>
<dbReference type="SMART" id="SM00387">
    <property type="entry name" value="HATPase_c"/>
    <property type="match status" value="1"/>
</dbReference>
<dbReference type="CDD" id="cd00082">
    <property type="entry name" value="HisKA"/>
    <property type="match status" value="1"/>
</dbReference>
<proteinExistence type="predicted"/>
<dbReference type="InterPro" id="IPR017055">
    <property type="entry name" value="Sig_transdc_His_kinase_DctB"/>
</dbReference>
<organism evidence="17 18">
    <name type="scientific">Gemmobacter lanyuensis</name>
    <dbReference type="NCBI Taxonomy" id="1054497"/>
    <lineage>
        <taxon>Bacteria</taxon>
        <taxon>Pseudomonadati</taxon>
        <taxon>Pseudomonadota</taxon>
        <taxon>Alphaproteobacteria</taxon>
        <taxon>Rhodobacterales</taxon>
        <taxon>Paracoccaceae</taxon>
        <taxon>Gemmobacter</taxon>
    </lineage>
</organism>
<dbReference type="PANTHER" id="PTHR43065:SF46">
    <property type="entry name" value="C4-DICARBOXYLATE TRANSPORT SENSOR PROTEIN DCTB"/>
    <property type="match status" value="1"/>
</dbReference>
<dbReference type="EMBL" id="BMYQ01000003">
    <property type="protein sequence ID" value="GGW26932.1"/>
    <property type="molecule type" value="Genomic_DNA"/>
</dbReference>
<dbReference type="Proteomes" id="UP000628984">
    <property type="component" value="Unassembled WGS sequence"/>
</dbReference>
<evidence type="ECO:0000256" key="14">
    <source>
        <dbReference type="SAM" id="Coils"/>
    </source>
</evidence>
<evidence type="ECO:0000256" key="5">
    <source>
        <dbReference type="ARBA" id="ARBA00022553"/>
    </source>
</evidence>
<dbReference type="Gene3D" id="3.30.450.20">
    <property type="entry name" value="PAS domain"/>
    <property type="match status" value="2"/>
</dbReference>
<sequence>MNTPIRLRPGIAALAVALCLGGVWHLAGRAAESGLAQDRQISAQSRVMALMAELDKQRAVTAILSDDALILQGLQRPTPELTAAMSRKLDRLRAESGGAVIYVLDRAGKAIAASNWDEPESFVGADYSFRDYFRAALRDGTATQFALGTVSHRPGLYLSHSVVLAGQPVGVVVVKVEFPAIEASWAREGEATHVIDAQGQILLTSEPDRRFDRMAPAGTNVLESSAPLPGIDWRLVIQSPLTPVRQIAALATATAALILMLVALSARALRRRRRRAAMQAEAERRYRADLEQAVTERTRALSAEMQERAAAEARLRSLQADLVQANKLAALGQITAGVAHEINQPLATIRLLAENGKALMADHPQETAANLDTILRMTDRIGHITADLRSFARKSRGTTMAVALKDPFEASVLLTASRLRPHGVQLTLPDIPADLRVMGEGVRLEQVLVNLLQNAHEAVADQPQAEIRVSLATDATTATLTIADNGPGLPTEVAAALFTPFQTTKPGGLGLGLVIAHDIARDFGARLWADPPVAGRGATFHLQLCKAPA</sequence>
<gene>
    <name evidence="17" type="ORF">GCM10011452_14180</name>
</gene>
<keyword evidence="4" id="KW-1003">Cell membrane</keyword>
<comment type="catalytic activity">
    <reaction evidence="1">
        <text>ATP + protein L-histidine = ADP + protein N-phospho-L-histidine.</text>
        <dbReference type="EC" id="2.7.13.3"/>
    </reaction>
</comment>
<dbReference type="Pfam" id="PF00512">
    <property type="entry name" value="HisKA"/>
    <property type="match status" value="1"/>
</dbReference>
<evidence type="ECO:0000256" key="13">
    <source>
        <dbReference type="ARBA" id="ARBA00023136"/>
    </source>
</evidence>
<evidence type="ECO:0000259" key="16">
    <source>
        <dbReference type="PROSITE" id="PS50109"/>
    </source>
</evidence>
<evidence type="ECO:0000313" key="17">
    <source>
        <dbReference type="EMBL" id="GGW26932.1"/>
    </source>
</evidence>
<keyword evidence="8" id="KW-0547">Nucleotide-binding</keyword>
<evidence type="ECO:0000256" key="6">
    <source>
        <dbReference type="ARBA" id="ARBA00022679"/>
    </source>
</evidence>
<reference evidence="17" key="2">
    <citation type="submission" date="2020-09" db="EMBL/GenBank/DDBJ databases">
        <authorList>
            <person name="Sun Q."/>
            <person name="Kim S."/>
        </authorList>
    </citation>
    <scope>NUCLEOTIDE SEQUENCE</scope>
    <source>
        <strain evidence="17">KCTC 23714</strain>
    </source>
</reference>
<dbReference type="InterPro" id="IPR003661">
    <property type="entry name" value="HisK_dim/P_dom"/>
</dbReference>
<dbReference type="RefSeq" id="WP_189633157.1">
    <property type="nucleotide sequence ID" value="NZ_BMYQ01000003.1"/>
</dbReference>
<dbReference type="GO" id="GO:0000155">
    <property type="term" value="F:phosphorelay sensor kinase activity"/>
    <property type="evidence" value="ECO:0007669"/>
    <property type="project" value="InterPro"/>
</dbReference>
<keyword evidence="9 17" id="KW-0418">Kinase</keyword>
<evidence type="ECO:0000256" key="15">
    <source>
        <dbReference type="SAM" id="Phobius"/>
    </source>
</evidence>
<evidence type="ECO:0000256" key="1">
    <source>
        <dbReference type="ARBA" id="ARBA00000085"/>
    </source>
</evidence>
<evidence type="ECO:0000256" key="11">
    <source>
        <dbReference type="ARBA" id="ARBA00022989"/>
    </source>
</evidence>
<dbReference type="Gene3D" id="3.30.565.10">
    <property type="entry name" value="Histidine kinase-like ATPase, C-terminal domain"/>
    <property type="match status" value="1"/>
</dbReference>
<keyword evidence="10" id="KW-0067">ATP-binding</keyword>
<dbReference type="PANTHER" id="PTHR43065">
    <property type="entry name" value="SENSOR HISTIDINE KINASE"/>
    <property type="match status" value="1"/>
</dbReference>
<keyword evidence="18" id="KW-1185">Reference proteome</keyword>
<dbReference type="Gene3D" id="6.10.250.3020">
    <property type="match status" value="1"/>
</dbReference>
<dbReference type="AlphaFoldDB" id="A0A918IQS8"/>